<dbReference type="AlphaFoldDB" id="A0A9N9MP22"/>
<dbReference type="Proteomes" id="UP001152799">
    <property type="component" value="Chromosome 3"/>
</dbReference>
<dbReference type="OrthoDB" id="6810810at2759"/>
<dbReference type="EMBL" id="OU892279">
    <property type="protein sequence ID" value="CAG9765730.1"/>
    <property type="molecule type" value="Genomic_DNA"/>
</dbReference>
<name>A0A9N9MP22_9CUCU</name>
<accession>A0A9N9MP22</accession>
<evidence type="ECO:0000256" key="1">
    <source>
        <dbReference type="SAM" id="MobiDB-lite"/>
    </source>
</evidence>
<protein>
    <submittedName>
        <fullName evidence="2">Uncharacterized protein</fullName>
    </submittedName>
</protein>
<evidence type="ECO:0000313" key="2">
    <source>
        <dbReference type="EMBL" id="CAG9765730.1"/>
    </source>
</evidence>
<organism evidence="2 3">
    <name type="scientific">Ceutorhynchus assimilis</name>
    <name type="common">cabbage seed weevil</name>
    <dbReference type="NCBI Taxonomy" id="467358"/>
    <lineage>
        <taxon>Eukaryota</taxon>
        <taxon>Metazoa</taxon>
        <taxon>Ecdysozoa</taxon>
        <taxon>Arthropoda</taxon>
        <taxon>Hexapoda</taxon>
        <taxon>Insecta</taxon>
        <taxon>Pterygota</taxon>
        <taxon>Neoptera</taxon>
        <taxon>Endopterygota</taxon>
        <taxon>Coleoptera</taxon>
        <taxon>Polyphaga</taxon>
        <taxon>Cucujiformia</taxon>
        <taxon>Curculionidae</taxon>
        <taxon>Ceutorhynchinae</taxon>
        <taxon>Ceutorhynchus</taxon>
    </lineage>
</organism>
<feature type="region of interest" description="Disordered" evidence="1">
    <location>
        <begin position="155"/>
        <end position="182"/>
    </location>
</feature>
<reference evidence="2" key="1">
    <citation type="submission" date="2022-01" db="EMBL/GenBank/DDBJ databases">
        <authorList>
            <person name="King R."/>
        </authorList>
    </citation>
    <scope>NUCLEOTIDE SEQUENCE</scope>
</reference>
<gene>
    <name evidence="2" type="ORF">CEUTPL_LOCUS6333</name>
</gene>
<evidence type="ECO:0000313" key="3">
    <source>
        <dbReference type="Proteomes" id="UP001152799"/>
    </source>
</evidence>
<sequence>MTPNRWNDIQKNIQELTGKEFGVRSLKERIQLLVDKFRQKVEHDEYKSGIEEEVTEMDDLHEIILLIDEVLNQKKTKSSSYQRGLEKREQAMENITKEGNQIGPLFGVGPNLLEPPEEDKEYIQVIIEDEQDMQTEMQSVNKENNFVRPIEPETPRISIGIGRGNGRRVANRGRSGGSTPSRLKRTGIKQTSMKFLETKNERWFETRRRELDLEERRFEFDKEERRRNLAINEARLDLEQKRFEAELNIFNNQNKLMNNQQKLMEMAFQNLKNKHE</sequence>
<proteinExistence type="predicted"/>
<keyword evidence="3" id="KW-1185">Reference proteome</keyword>